<reference evidence="2 3" key="1">
    <citation type="journal article" date="2017" name="Genome Biol. Evol.">
        <title>Phytophthora megakarya and P. palmivora, closely related causal agents of cacao black pod rot, underwent increases in genome sizes and gene numbers by different mechanisms.</title>
        <authorList>
            <person name="Ali S.S."/>
            <person name="Shao J."/>
            <person name="Lary D.J."/>
            <person name="Kronmiller B."/>
            <person name="Shen D."/>
            <person name="Strem M.D."/>
            <person name="Amoako-Attah I."/>
            <person name="Akrofi A.Y."/>
            <person name="Begoude B.A."/>
            <person name="Ten Hoopen G.M."/>
            <person name="Coulibaly K."/>
            <person name="Kebe B.I."/>
            <person name="Melnick R.L."/>
            <person name="Guiltinan M.J."/>
            <person name="Tyler B.M."/>
            <person name="Meinhardt L.W."/>
            <person name="Bailey B.A."/>
        </authorList>
    </citation>
    <scope>NUCLEOTIDE SEQUENCE [LARGE SCALE GENOMIC DNA]</scope>
    <source>
        <strain evidence="3">sbr112.9</strain>
    </source>
</reference>
<comment type="caution">
    <text evidence="2">The sequence shown here is derived from an EMBL/GenBank/DDBJ whole genome shotgun (WGS) entry which is preliminary data.</text>
</comment>
<dbReference type="CDD" id="cd06093">
    <property type="entry name" value="PX_domain"/>
    <property type="match status" value="1"/>
</dbReference>
<dbReference type="Proteomes" id="UP000237271">
    <property type="component" value="Unassembled WGS sequence"/>
</dbReference>
<dbReference type="Gene3D" id="3.30.530.20">
    <property type="match status" value="1"/>
</dbReference>
<dbReference type="GO" id="GO:0035091">
    <property type="term" value="F:phosphatidylinositol binding"/>
    <property type="evidence" value="ECO:0007669"/>
    <property type="project" value="InterPro"/>
</dbReference>
<feature type="domain" description="PX" evidence="1">
    <location>
        <begin position="82"/>
        <end position="208"/>
    </location>
</feature>
<accession>A0A2P4Y057</accession>
<dbReference type="AlphaFoldDB" id="A0A2P4Y057"/>
<dbReference type="SUPFAM" id="SSF64268">
    <property type="entry name" value="PX domain"/>
    <property type="match status" value="1"/>
</dbReference>
<protein>
    <recommendedName>
        <fullName evidence="1">PX domain-containing protein</fullName>
    </recommendedName>
</protein>
<dbReference type="InterPro" id="IPR001683">
    <property type="entry name" value="PX_dom"/>
</dbReference>
<name>A0A2P4Y057_9STRA</name>
<dbReference type="Gene3D" id="3.30.1520.10">
    <property type="entry name" value="Phox-like domain"/>
    <property type="match status" value="1"/>
</dbReference>
<dbReference type="EMBL" id="NCKW01006582">
    <property type="protein sequence ID" value="POM71184.1"/>
    <property type="molecule type" value="Genomic_DNA"/>
</dbReference>
<dbReference type="InterPro" id="IPR023393">
    <property type="entry name" value="START-like_dom_sf"/>
</dbReference>
<evidence type="ECO:0000313" key="3">
    <source>
        <dbReference type="Proteomes" id="UP000237271"/>
    </source>
</evidence>
<dbReference type="InterPro" id="IPR036871">
    <property type="entry name" value="PX_dom_sf"/>
</dbReference>
<dbReference type="PROSITE" id="PS50195">
    <property type="entry name" value="PX"/>
    <property type="match status" value="1"/>
</dbReference>
<evidence type="ECO:0000259" key="1">
    <source>
        <dbReference type="PROSITE" id="PS50195"/>
    </source>
</evidence>
<dbReference type="Pfam" id="PF00787">
    <property type="entry name" value="PX"/>
    <property type="match status" value="1"/>
</dbReference>
<organism evidence="2 3">
    <name type="scientific">Phytophthora palmivora</name>
    <dbReference type="NCBI Taxonomy" id="4796"/>
    <lineage>
        <taxon>Eukaryota</taxon>
        <taxon>Sar</taxon>
        <taxon>Stramenopiles</taxon>
        <taxon>Oomycota</taxon>
        <taxon>Peronosporomycetes</taxon>
        <taxon>Peronosporales</taxon>
        <taxon>Peronosporaceae</taxon>
        <taxon>Phytophthora</taxon>
    </lineage>
</organism>
<proteinExistence type="predicted"/>
<keyword evidence="3" id="KW-1185">Reference proteome</keyword>
<sequence length="467" mass="52075">MEPGLATSGQTSWEGPTVVCRDCRIQLSVEESEDHDCSAAPLSPAKLMFRKTAAKASSFIDAVLDNSPPKKPRRWTIGSSAVHNALLQCNVRDVRVTSDQVAMYSFATQVPSLATSEIIVERRFREFYVFAVHVCSMFPSSGLWKMLPPKTYCALRCHSTDGFLLRRRSGLEEFLHCALEKMVLGGEAQGTIAQWYLLRLFLNLPPTLAAAAPSKDRSLTAALYELKKHARQYSGWTVNRKPGPCDTVFEKVADGFHMIKRVTTCHFPARAVFDMVMNRSIDDEMPGIGAGVSWAPFVEFEEVLSRENEHTWTVRTVFKGSSWGRGKLQMVTRKTWRVDESGTIAIVMIPADATAWSDPRVIGPSHGSRVDCILGGWLITPTPWEGSCSVTWLMQANFGQCDPSAEFAVNQSHLSSFLDRRCLHAWADEILHVVQTLERVIDPEHYRNIGPLVTDAKLEANGKPSDK</sequence>
<dbReference type="SUPFAM" id="SSF55961">
    <property type="entry name" value="Bet v1-like"/>
    <property type="match status" value="1"/>
</dbReference>
<gene>
    <name evidence="2" type="ORF">PHPALM_12274</name>
</gene>
<dbReference type="OrthoDB" id="79524at2759"/>
<evidence type="ECO:0000313" key="2">
    <source>
        <dbReference type="EMBL" id="POM71184.1"/>
    </source>
</evidence>